<name>U2FSX2_9GAMM</name>
<feature type="compositionally biased region" description="Polar residues" evidence="1">
    <location>
        <begin position="85"/>
        <end position="94"/>
    </location>
</feature>
<proteinExistence type="predicted"/>
<feature type="region of interest" description="Disordered" evidence="1">
    <location>
        <begin position="35"/>
        <end position="99"/>
    </location>
</feature>
<keyword evidence="2" id="KW-0732">Signal</keyword>
<evidence type="ECO:0000256" key="1">
    <source>
        <dbReference type="SAM" id="MobiDB-lite"/>
    </source>
</evidence>
<evidence type="ECO:0000313" key="4">
    <source>
        <dbReference type="Proteomes" id="UP000006242"/>
    </source>
</evidence>
<feature type="signal peptide" evidence="2">
    <location>
        <begin position="1"/>
        <end position="25"/>
    </location>
</feature>
<feature type="chain" id="PRO_5004627775" description="Phosphodiesterase" evidence="2">
    <location>
        <begin position="26"/>
        <end position="138"/>
    </location>
</feature>
<protein>
    <recommendedName>
        <fullName evidence="5">Phosphodiesterase</fullName>
    </recommendedName>
</protein>
<dbReference type="EMBL" id="AFNV02000036">
    <property type="protein sequence ID" value="ERJ17523.1"/>
    <property type="molecule type" value="Genomic_DNA"/>
</dbReference>
<keyword evidence="4" id="KW-1185">Reference proteome</keyword>
<evidence type="ECO:0000313" key="3">
    <source>
        <dbReference type="EMBL" id="ERJ17523.1"/>
    </source>
</evidence>
<sequence length="138" mass="14975">MRMRTSLLVLVQLSGLVLINGAAAAQSNNGYANDTMADGSADPTQTRGTVLDMPAGENTVQGAATPRPSTPPRGMTKARVRQQYGEPQSKSQPVGNPPITRWDYPGYRLYFEYDHVLHAVVPEHFEPVAHGDELQSAN</sequence>
<dbReference type="Proteomes" id="UP000006242">
    <property type="component" value="Unassembled WGS sequence"/>
</dbReference>
<reference evidence="3 4" key="1">
    <citation type="journal article" date="2011" name="J. Bacteriol.">
        <title>Genome sequence of Salinisphaera shabanensis, a gammaproteobacterium from the harsh, variable environment of the brine-seawater interface of the Shaban Deep in the Red Sea.</title>
        <authorList>
            <person name="Antunes A."/>
            <person name="Alam I."/>
            <person name="Bajic V.B."/>
            <person name="Stingl U."/>
        </authorList>
    </citation>
    <scope>NUCLEOTIDE SEQUENCE [LARGE SCALE GENOMIC DNA]</scope>
    <source>
        <strain evidence="3 4">E1L3A</strain>
    </source>
</reference>
<evidence type="ECO:0008006" key="5">
    <source>
        <dbReference type="Google" id="ProtNLM"/>
    </source>
</evidence>
<organism evidence="3 4">
    <name type="scientific">Salinisphaera shabanensis E1L3A</name>
    <dbReference type="NCBI Taxonomy" id="1033802"/>
    <lineage>
        <taxon>Bacteria</taxon>
        <taxon>Pseudomonadati</taxon>
        <taxon>Pseudomonadota</taxon>
        <taxon>Gammaproteobacteria</taxon>
        <taxon>Salinisphaerales</taxon>
        <taxon>Salinisphaeraceae</taxon>
        <taxon>Salinisphaera</taxon>
    </lineage>
</organism>
<evidence type="ECO:0000256" key="2">
    <source>
        <dbReference type="SAM" id="SignalP"/>
    </source>
</evidence>
<gene>
    <name evidence="3" type="ORF">SSPSH_003681</name>
</gene>
<accession>U2FSX2</accession>
<reference evidence="3 4" key="2">
    <citation type="journal article" date="2013" name="PLoS ONE">
        <title>INDIGO - INtegrated Data Warehouse of MIcrobial GenOmes with Examples from the Red Sea Extremophiles.</title>
        <authorList>
            <person name="Alam I."/>
            <person name="Antunes A."/>
            <person name="Kamau A.A."/>
            <person name="Ba Alawi W."/>
            <person name="Kalkatawi M."/>
            <person name="Stingl U."/>
            <person name="Bajic V.B."/>
        </authorList>
    </citation>
    <scope>NUCLEOTIDE SEQUENCE [LARGE SCALE GENOMIC DNA]</scope>
    <source>
        <strain evidence="3 4">E1L3A</strain>
    </source>
</reference>
<dbReference type="AlphaFoldDB" id="U2FSX2"/>
<comment type="caution">
    <text evidence="3">The sequence shown here is derived from an EMBL/GenBank/DDBJ whole genome shotgun (WGS) entry which is preliminary data.</text>
</comment>
<dbReference type="STRING" id="1033802.SSPSH_003681"/>